<evidence type="ECO:0000256" key="2">
    <source>
        <dbReference type="ARBA" id="ARBA00010942"/>
    </source>
</evidence>
<feature type="transmembrane region" description="Helical" evidence="9">
    <location>
        <begin position="869"/>
        <end position="888"/>
    </location>
</feature>
<evidence type="ECO:0000256" key="7">
    <source>
        <dbReference type="ARBA" id="ARBA00022989"/>
    </source>
</evidence>
<dbReference type="RefSeq" id="WP_124542603.1">
    <property type="nucleotide sequence ID" value="NZ_QUSW01000007.1"/>
</dbReference>
<dbReference type="EMBL" id="QUSW01000007">
    <property type="protein sequence ID" value="RQP22385.1"/>
    <property type="molecule type" value="Genomic_DNA"/>
</dbReference>
<dbReference type="Gene3D" id="3.30.70.1430">
    <property type="entry name" value="Multidrug efflux transporter AcrB pore domain"/>
    <property type="match status" value="2"/>
</dbReference>
<dbReference type="GO" id="GO:0042910">
    <property type="term" value="F:xenobiotic transmembrane transporter activity"/>
    <property type="evidence" value="ECO:0007669"/>
    <property type="project" value="TreeGrafter"/>
</dbReference>
<evidence type="ECO:0000256" key="9">
    <source>
        <dbReference type="RuleBase" id="RU364070"/>
    </source>
</evidence>
<dbReference type="Gene3D" id="3.30.2090.10">
    <property type="entry name" value="Multidrug efflux transporter AcrB TolC docking domain, DN and DC subdomains"/>
    <property type="match status" value="2"/>
</dbReference>
<feature type="transmembrane region" description="Helical" evidence="9">
    <location>
        <begin position="540"/>
        <end position="558"/>
    </location>
</feature>
<comment type="similarity">
    <text evidence="2 9">Belongs to the resistance-nodulation-cell division (RND) (TC 2.A.6) family.</text>
</comment>
<keyword evidence="3 9" id="KW-0813">Transport</keyword>
<keyword evidence="8 9" id="KW-0472">Membrane</keyword>
<reference evidence="11 12" key="1">
    <citation type="submission" date="2018-08" db="EMBL/GenBank/DDBJ databases">
        <authorList>
            <person name="Khan S.A."/>
            <person name="Jeon C.O."/>
            <person name="Chun B.H."/>
            <person name="Jeong S.E."/>
        </authorList>
    </citation>
    <scope>NUCLEOTIDE SEQUENCE [LARGE SCALE GENOMIC DNA]</scope>
    <source>
        <strain evidence="11 12">S-16</strain>
    </source>
</reference>
<dbReference type="PANTHER" id="PTHR32063">
    <property type="match status" value="1"/>
</dbReference>
<dbReference type="PANTHER" id="PTHR32063:SF10">
    <property type="entry name" value="EFFLUX PUMP MEMBRANE TRANSPORTER"/>
    <property type="match status" value="1"/>
</dbReference>
<gene>
    <name evidence="11" type="ORF">DZC73_22280</name>
</gene>
<evidence type="ECO:0000256" key="8">
    <source>
        <dbReference type="ARBA" id="ARBA00023136"/>
    </source>
</evidence>
<dbReference type="NCBIfam" id="NF000282">
    <property type="entry name" value="RND_permease_1"/>
    <property type="match status" value="1"/>
</dbReference>
<reference evidence="11 12" key="2">
    <citation type="submission" date="2018-12" db="EMBL/GenBank/DDBJ databases">
        <title>Rhizobacter gummiphilus sp. nov., a rubber-degrading bacterium isolated from the soil of a botanical garden in Japan.</title>
        <authorList>
            <person name="Shunsuke S.S."/>
        </authorList>
    </citation>
    <scope>NUCLEOTIDE SEQUENCE [LARGE SCALE GENOMIC DNA]</scope>
    <source>
        <strain evidence="11 12">S-16</strain>
    </source>
</reference>
<dbReference type="NCBIfam" id="TIGR00915">
    <property type="entry name" value="2A0602"/>
    <property type="match status" value="1"/>
</dbReference>
<dbReference type="SUPFAM" id="SSF82866">
    <property type="entry name" value="Multidrug efflux transporter AcrB transmembrane domain"/>
    <property type="match status" value="2"/>
</dbReference>
<dbReference type="Proteomes" id="UP000267464">
    <property type="component" value="Unassembled WGS sequence"/>
</dbReference>
<dbReference type="InterPro" id="IPR004764">
    <property type="entry name" value="MdtF-like"/>
</dbReference>
<evidence type="ECO:0000256" key="3">
    <source>
        <dbReference type="ARBA" id="ARBA00022448"/>
    </source>
</evidence>
<feature type="transmembrane region" description="Helical" evidence="9">
    <location>
        <begin position="434"/>
        <end position="458"/>
    </location>
</feature>
<evidence type="ECO:0000256" key="5">
    <source>
        <dbReference type="ARBA" id="ARBA00022519"/>
    </source>
</evidence>
<dbReference type="Pfam" id="PF00873">
    <property type="entry name" value="ACR_tran"/>
    <property type="match status" value="1"/>
</dbReference>
<dbReference type="GO" id="GO:0005886">
    <property type="term" value="C:plasma membrane"/>
    <property type="evidence" value="ECO:0007669"/>
    <property type="project" value="UniProtKB-SubCell"/>
</dbReference>
<keyword evidence="4" id="KW-1003">Cell membrane</keyword>
<dbReference type="GO" id="GO:0015562">
    <property type="term" value="F:efflux transmembrane transporter activity"/>
    <property type="evidence" value="ECO:0007669"/>
    <property type="project" value="InterPro"/>
</dbReference>
<feature type="region of interest" description="Disordered" evidence="10">
    <location>
        <begin position="1039"/>
        <end position="1062"/>
    </location>
</feature>
<evidence type="ECO:0000256" key="6">
    <source>
        <dbReference type="ARBA" id="ARBA00022692"/>
    </source>
</evidence>
<dbReference type="PRINTS" id="PR00702">
    <property type="entry name" value="ACRIFLAVINRP"/>
</dbReference>
<feature type="transmembrane region" description="Helical" evidence="9">
    <location>
        <begin position="366"/>
        <end position="386"/>
    </location>
</feature>
<comment type="subcellular location">
    <subcellularLocation>
        <location evidence="1 9">Cell inner membrane</location>
        <topology evidence="1 9">Multi-pass membrane protein</topology>
    </subcellularLocation>
</comment>
<feature type="transmembrane region" description="Helical" evidence="9">
    <location>
        <begin position="337"/>
        <end position="359"/>
    </location>
</feature>
<dbReference type="SUPFAM" id="SSF82714">
    <property type="entry name" value="Multidrug efflux transporter AcrB TolC docking domain, DN and DC subdomains"/>
    <property type="match status" value="2"/>
</dbReference>
<dbReference type="Gene3D" id="3.30.70.1440">
    <property type="entry name" value="Multidrug efflux transporter AcrB pore domain"/>
    <property type="match status" value="1"/>
</dbReference>
<feature type="transmembrane region" description="Helical" evidence="9">
    <location>
        <begin position="12"/>
        <end position="32"/>
    </location>
</feature>
<feature type="transmembrane region" description="Helical" evidence="9">
    <location>
        <begin position="965"/>
        <end position="986"/>
    </location>
</feature>
<dbReference type="GO" id="GO:0009636">
    <property type="term" value="P:response to toxic substance"/>
    <property type="evidence" value="ECO:0007669"/>
    <property type="project" value="UniProtKB-ARBA"/>
</dbReference>
<keyword evidence="5 9" id="KW-0997">Cell inner membrane</keyword>
<sequence>MAKFFIDRPIFAWVIAMFIIVMGAVAITQLPISQYPPVAPPSIVVTAVYPGASAQTLEDSVISVIEQEMNGSPGLIYMESVSQANGSGTITLSFEPGTNPDLAQVDVQNRLSRATPRLPQAVTQQGVRVDKARSNFLLFTILSSDNPAYDPIALGDYASRNVLPEIQRIPGVGQAQLFGTERAMRVWIDPAKLAGFSLSPSDVTAAIRTQNAQVSSGTIGELPNLPGQSIFATVVVNGQLANVEQFGNIVLRANADGSAVRLRDVARLELGAQTYATSARLNGRPSTGIGVQLSPTGNALATATAIKNRMEELSHYFPSGVKYFMPYDSSRFVKISVAQVVETLLEAVALVFLVMFLFLQNWRYTVIPTIVVPIALLGTFGVLLALGFSINVLTMFGMVLVIGIVVDDAIVVVENVERIMSEEGLPPRAATRKAMGQISGAIVGVTVVLISVFVPLAFFTGSIGNIYKQFSAVMVSSIALSAFMALSLTPALCATLLKPVEAGHHHEKSGFFGWFNRGFSKTAKRYEGWVARILKRAGRFLIVYLAIIAAVVAMFRLLPASFLPQEDQGYMIVNVQLPPGATFNRSLEVVKQVEGFILKQPEVESMVGVMGFSFSGQGQNAGLAFVTLKPWDERKGKDHTAQAISGRAFFALSGIRDAFIFALSPPPIPELGTSSGFNFRLQDRGGHGHAALLAARNQLLGMASQSKIVTGVRPDGLEDASQLQLDIDRDKANALGVSFDSINAAISTALGSVYVNDFPSAGRLQRVIVQADAPTRMQPEDLLQLNALNSKGQPVPLSAFASTRWITGPMQTIRYNGYPTMRIGGDAAPGRSTGEAMDEMERLAAQLPAGFAFEWTGQSREEKLSGSTAFILLGFSLLAVFLCLAALYESWSIPLSVILVVPLGVLGVVLAASFRGLANDIYFKVGLITVIGLSAKNAVLIIEFAKDLHAQGKGLVESVLEAAHLRFRPILMTSLAFVLGVMPLVVATGAGSASQRAIGTGVMGGMLSATLLAVFFVPVFFVVVRRVFKGSERQRKMYAHELDNNGNGAGGPAAKPVEDAHE</sequence>
<proteinExistence type="inferred from homology"/>
<dbReference type="SUPFAM" id="SSF82693">
    <property type="entry name" value="Multidrug efflux transporter AcrB pore domain, PN1, PN2, PC1 and PC2 subdomains"/>
    <property type="match status" value="4"/>
</dbReference>
<protein>
    <recommendedName>
        <fullName evidence="9">Efflux pump membrane transporter</fullName>
    </recommendedName>
</protein>
<feature type="transmembrane region" description="Helical" evidence="9">
    <location>
        <begin position="1006"/>
        <end position="1028"/>
    </location>
</feature>
<keyword evidence="6 9" id="KW-0812">Transmembrane</keyword>
<evidence type="ECO:0000256" key="4">
    <source>
        <dbReference type="ARBA" id="ARBA00022475"/>
    </source>
</evidence>
<keyword evidence="7 9" id="KW-1133">Transmembrane helix</keyword>
<feature type="transmembrane region" description="Helical" evidence="9">
    <location>
        <begin position="895"/>
        <end position="915"/>
    </location>
</feature>
<dbReference type="OrthoDB" id="9176627at2"/>
<feature type="transmembrane region" description="Helical" evidence="9">
    <location>
        <begin position="921"/>
        <end position="944"/>
    </location>
</feature>
<keyword evidence="12" id="KW-1185">Reference proteome</keyword>
<feature type="transmembrane region" description="Helical" evidence="9">
    <location>
        <begin position="470"/>
        <end position="497"/>
    </location>
</feature>
<comment type="caution">
    <text evidence="11">The sequence shown here is derived from an EMBL/GenBank/DDBJ whole genome shotgun (WGS) entry which is preliminary data.</text>
</comment>
<name>A0A3N7JTT8_9BURK</name>
<dbReference type="Gene3D" id="1.20.1640.10">
    <property type="entry name" value="Multidrug efflux transporter AcrB transmembrane domain"/>
    <property type="match status" value="2"/>
</dbReference>
<evidence type="ECO:0000313" key="11">
    <source>
        <dbReference type="EMBL" id="RQP22385.1"/>
    </source>
</evidence>
<dbReference type="InterPro" id="IPR027463">
    <property type="entry name" value="AcrB_DN_DC_subdom"/>
</dbReference>
<dbReference type="FunFam" id="3.30.70.1430:FF:000001">
    <property type="entry name" value="Efflux pump membrane transporter"/>
    <property type="match status" value="1"/>
</dbReference>
<accession>A0A3N7JTT8</accession>
<dbReference type="Gene3D" id="3.30.70.1320">
    <property type="entry name" value="Multidrug efflux transporter AcrB pore domain like"/>
    <property type="match status" value="1"/>
</dbReference>
<feature type="transmembrane region" description="Helical" evidence="9">
    <location>
        <begin position="392"/>
        <end position="413"/>
    </location>
</feature>
<organism evidence="11 12">
    <name type="scientific">Piscinibacter terrae</name>
    <dbReference type="NCBI Taxonomy" id="2496871"/>
    <lineage>
        <taxon>Bacteria</taxon>
        <taxon>Pseudomonadati</taxon>
        <taxon>Pseudomonadota</taxon>
        <taxon>Betaproteobacteria</taxon>
        <taxon>Burkholderiales</taxon>
        <taxon>Sphaerotilaceae</taxon>
        <taxon>Piscinibacter</taxon>
    </lineage>
</organism>
<dbReference type="AlphaFoldDB" id="A0A3N7JTT8"/>
<dbReference type="InterPro" id="IPR001036">
    <property type="entry name" value="Acrflvin-R"/>
</dbReference>
<evidence type="ECO:0000256" key="10">
    <source>
        <dbReference type="SAM" id="MobiDB-lite"/>
    </source>
</evidence>
<evidence type="ECO:0000256" key="1">
    <source>
        <dbReference type="ARBA" id="ARBA00004429"/>
    </source>
</evidence>
<dbReference type="FunFam" id="1.20.1640.10:FF:000001">
    <property type="entry name" value="Efflux pump membrane transporter"/>
    <property type="match status" value="1"/>
</dbReference>
<evidence type="ECO:0000313" key="12">
    <source>
        <dbReference type="Proteomes" id="UP000267464"/>
    </source>
</evidence>